<dbReference type="EMBL" id="NCVQ01000008">
    <property type="protein sequence ID" value="PWZ13715.1"/>
    <property type="molecule type" value="Genomic_DNA"/>
</dbReference>
<comment type="caution">
    <text evidence="1">The sequence shown here is derived from an EMBL/GenBank/DDBJ whole genome shotgun (WGS) entry which is preliminary data.</text>
</comment>
<sequence>MAAADTERSAAFRCVPYSAVVLLPLLSGYFDLPSISSLSTPSSILAFTACFPNVLDSVGSCDWHPFISVLEAFASWDATGLGLSYRHQAALPTPRRTMQRHPSPAFLFGDGLRGGRTWRRTTPTCLSRGGRGRAK</sequence>
<evidence type="ECO:0000313" key="1">
    <source>
        <dbReference type="EMBL" id="PWZ13715.1"/>
    </source>
</evidence>
<protein>
    <submittedName>
        <fullName evidence="1">Uncharacterized protein</fullName>
    </submittedName>
</protein>
<accession>A0A3L6DYR7</accession>
<proteinExistence type="predicted"/>
<name>A0A3L6DYR7_MAIZE</name>
<reference evidence="1" key="1">
    <citation type="journal article" date="2018" name="Nat. Genet.">
        <title>Extensive intraspecific gene order and gene structural variations between Mo17 and other maize genomes.</title>
        <authorList>
            <person name="Sun S."/>
            <person name="Zhou Y."/>
            <person name="Chen J."/>
            <person name="Shi J."/>
            <person name="Zhao H."/>
            <person name="Zhao H."/>
            <person name="Song W."/>
            <person name="Zhang M."/>
            <person name="Cui Y."/>
            <person name="Dong X."/>
            <person name="Liu H."/>
            <person name="Ma X."/>
            <person name="Jiao Y."/>
            <person name="Wang B."/>
            <person name="Wei X."/>
            <person name="Stein J.C."/>
            <person name="Glaubitz J.C."/>
            <person name="Lu F."/>
            <person name="Yu G."/>
            <person name="Liang C."/>
            <person name="Fengler K."/>
            <person name="Li B."/>
            <person name="Rafalski A."/>
            <person name="Schnable P.S."/>
            <person name="Ware D.H."/>
            <person name="Buckler E.S."/>
            <person name="Lai J."/>
        </authorList>
    </citation>
    <scope>NUCLEOTIDE SEQUENCE [LARGE SCALE GENOMIC DNA]</scope>
    <source>
        <tissue evidence="1">Seedling</tissue>
    </source>
</reference>
<gene>
    <name evidence="1" type="ORF">Zm00014a_039416</name>
</gene>
<organism evidence="1">
    <name type="scientific">Zea mays</name>
    <name type="common">Maize</name>
    <dbReference type="NCBI Taxonomy" id="4577"/>
    <lineage>
        <taxon>Eukaryota</taxon>
        <taxon>Viridiplantae</taxon>
        <taxon>Streptophyta</taxon>
        <taxon>Embryophyta</taxon>
        <taxon>Tracheophyta</taxon>
        <taxon>Spermatophyta</taxon>
        <taxon>Magnoliopsida</taxon>
        <taxon>Liliopsida</taxon>
        <taxon>Poales</taxon>
        <taxon>Poaceae</taxon>
        <taxon>PACMAD clade</taxon>
        <taxon>Panicoideae</taxon>
        <taxon>Andropogonodae</taxon>
        <taxon>Andropogoneae</taxon>
        <taxon>Tripsacinae</taxon>
        <taxon>Zea</taxon>
    </lineage>
</organism>
<dbReference type="Proteomes" id="UP000251960">
    <property type="component" value="Chromosome 7"/>
</dbReference>
<dbReference type="AlphaFoldDB" id="A0A3L6DYR7"/>